<reference evidence="3 4" key="1">
    <citation type="submission" date="2017-11" db="EMBL/GenBank/DDBJ databases">
        <title>Xanthomonas prunicola sp. nov., a novel pathogen that affects nectarine (Prunus persica var. nectarine) trees.</title>
        <authorList>
            <person name="Lopez M."/>
            <person name="Lopez-Soriano P."/>
            <person name="Garita-Cambronero J."/>
            <person name="Beltran C."/>
            <person name="Taghouti G."/>
            <person name="Portier P."/>
            <person name="Cubero J."/>
            <person name="Fischer-Le Saux M."/>
            <person name="Marco-Noales E."/>
        </authorList>
    </citation>
    <scope>NUCLEOTIDE SEQUENCE [LARGE SCALE GENOMIC DNA]</scope>
    <source>
        <strain evidence="1 3">CFBP8353</strain>
        <strain evidence="2 4">CFBP8354</strain>
    </source>
</reference>
<organism evidence="1 3">
    <name type="scientific">Xanthomonas prunicola</name>
    <dbReference type="NCBI Taxonomy" id="2053930"/>
    <lineage>
        <taxon>Bacteria</taxon>
        <taxon>Pseudomonadati</taxon>
        <taxon>Pseudomonadota</taxon>
        <taxon>Gammaproteobacteria</taxon>
        <taxon>Lysobacterales</taxon>
        <taxon>Lysobacteraceae</taxon>
        <taxon>Xanthomonas</taxon>
    </lineage>
</organism>
<evidence type="ECO:0000313" key="3">
    <source>
        <dbReference type="Proteomes" id="UP000233720"/>
    </source>
</evidence>
<dbReference type="Proteomes" id="UP000233720">
    <property type="component" value="Unassembled WGS sequence"/>
</dbReference>
<dbReference type="RefSeq" id="WP_101363762.1">
    <property type="nucleotide sequence ID" value="NZ_PHKV01000004.1"/>
</dbReference>
<evidence type="ECO:0000313" key="1">
    <source>
        <dbReference type="EMBL" id="PKV11971.1"/>
    </source>
</evidence>
<name>A0A2N3RHK9_9XANT</name>
<evidence type="ECO:0000313" key="2">
    <source>
        <dbReference type="EMBL" id="PKV16247.1"/>
    </source>
</evidence>
<dbReference type="OrthoDB" id="6009181at2"/>
<dbReference type="AlphaFoldDB" id="A0A2N3RHK9"/>
<dbReference type="EMBL" id="PHKW01000004">
    <property type="protein sequence ID" value="PKV16247.1"/>
    <property type="molecule type" value="Genomic_DNA"/>
</dbReference>
<proteinExistence type="predicted"/>
<evidence type="ECO:0000313" key="4">
    <source>
        <dbReference type="Proteomes" id="UP000233748"/>
    </source>
</evidence>
<dbReference type="Proteomes" id="UP000233748">
    <property type="component" value="Unassembled WGS sequence"/>
</dbReference>
<protein>
    <submittedName>
        <fullName evidence="1">Uncharacterized protein</fullName>
    </submittedName>
</protein>
<gene>
    <name evidence="1" type="ORF">XpruCFBP8353_13940</name>
    <name evidence="2" type="ORF">XpruCFBP8354_13925</name>
</gene>
<comment type="caution">
    <text evidence="1">The sequence shown here is derived from an EMBL/GenBank/DDBJ whole genome shotgun (WGS) entry which is preliminary data.</text>
</comment>
<keyword evidence="4" id="KW-1185">Reference proteome</keyword>
<accession>A0A2N3RHK9</accession>
<sequence length="189" mass="20544">MLRTTAVQAQLEAHHIQRALQQTILYAKDDHMTIPLTAPCFFSYRSACQPRPSQRRLRGGRSLAIVLSIGLLSLGQTALATKVWNANPNQVQNNWISGMYANISGPLKATLQQCEAAAQPACEVTIEANGGVHISRTDNRQHFTLRFTGNAAAYTACHVYPTTPNIPGSKGLDGANCYNGGNATYFKLN</sequence>
<dbReference type="EMBL" id="PHKV01000004">
    <property type="protein sequence ID" value="PKV11971.1"/>
    <property type="molecule type" value="Genomic_DNA"/>
</dbReference>